<gene>
    <name evidence="9" type="primary">LOC103512215</name>
</gene>
<accession>A0A1S3D7J9</accession>
<feature type="region of interest" description="Disordered" evidence="6">
    <location>
        <begin position="231"/>
        <end position="337"/>
    </location>
</feature>
<keyword evidence="2" id="KW-0677">Repeat</keyword>
<organism evidence="8 9">
    <name type="scientific">Diaphorina citri</name>
    <name type="common">Asian citrus psyllid</name>
    <dbReference type="NCBI Taxonomy" id="121845"/>
    <lineage>
        <taxon>Eukaryota</taxon>
        <taxon>Metazoa</taxon>
        <taxon>Ecdysozoa</taxon>
        <taxon>Arthropoda</taxon>
        <taxon>Hexapoda</taxon>
        <taxon>Insecta</taxon>
        <taxon>Pterygota</taxon>
        <taxon>Neoptera</taxon>
        <taxon>Paraneoptera</taxon>
        <taxon>Hemiptera</taxon>
        <taxon>Sternorrhyncha</taxon>
        <taxon>Psylloidea</taxon>
        <taxon>Psyllidae</taxon>
        <taxon>Diaphorininae</taxon>
        <taxon>Diaphorina</taxon>
    </lineage>
</organism>
<evidence type="ECO:0000256" key="6">
    <source>
        <dbReference type="SAM" id="MobiDB-lite"/>
    </source>
</evidence>
<feature type="domain" description="C2H2-type" evidence="7">
    <location>
        <begin position="1137"/>
        <end position="1164"/>
    </location>
</feature>
<feature type="region of interest" description="Disordered" evidence="6">
    <location>
        <begin position="184"/>
        <end position="203"/>
    </location>
</feature>
<evidence type="ECO:0000256" key="5">
    <source>
        <dbReference type="PROSITE-ProRule" id="PRU00042"/>
    </source>
</evidence>
<evidence type="ECO:0000259" key="7">
    <source>
        <dbReference type="PROSITE" id="PS50157"/>
    </source>
</evidence>
<evidence type="ECO:0000313" key="8">
    <source>
        <dbReference type="Proteomes" id="UP000079169"/>
    </source>
</evidence>
<feature type="region of interest" description="Disordered" evidence="6">
    <location>
        <begin position="755"/>
        <end position="784"/>
    </location>
</feature>
<name>A0A1S3D7J9_DIACI</name>
<feature type="compositionally biased region" description="Low complexity" evidence="6">
    <location>
        <begin position="133"/>
        <end position="144"/>
    </location>
</feature>
<dbReference type="InterPro" id="IPR013087">
    <property type="entry name" value="Znf_C2H2_type"/>
</dbReference>
<dbReference type="OMA" id="MECINDI"/>
<keyword evidence="3 5" id="KW-0863">Zinc-finger</keyword>
<dbReference type="PROSITE" id="PS50157">
    <property type="entry name" value="ZINC_FINGER_C2H2_2"/>
    <property type="match status" value="3"/>
</dbReference>
<dbReference type="GO" id="GO:0008270">
    <property type="term" value="F:zinc ion binding"/>
    <property type="evidence" value="ECO:0007669"/>
    <property type="project" value="UniProtKB-KW"/>
</dbReference>
<dbReference type="InterPro" id="IPR036236">
    <property type="entry name" value="Znf_C2H2_sf"/>
</dbReference>
<dbReference type="GeneID" id="103512215"/>
<sequence length="1189" mass="135384">MFGINNKMISSVPIHHNSFTNELMWRTHFPVKQESLDDSASNVSPEIYADTEPDNDLERVRSDHRSDHLARFVPPTISTSPTIPSHQGLYLSPPYQQRDLSAHFKPSPNRISPYPMKSSPTVTHHKTSPTFHSPNSILSSPSPSGFYHQKISPSSDPYRASTPDKYRASPGRHSDLYRTSPNISADFHRISPSSHLSGGSSYGEQFQSLHSYLPPSGGSIPHDVYRSLNFNLPKTPSDSQRVSPRTLTSSDEPLNMNTKQMDLSASSQGNQRLSPYSALNGQRSPNYAGNRASPNANEHRVSLNSVSSENNPCSPPSMSNQESHDSIDDSRSPSPVQNLKTVLKKGSADTLWNATAAEGPVAGMECINDIPSLKCYFCSYNTKSRIQLNKHMRDAHTESKIMPYQQTKDTNDESDEDNENETHSNLSEDFMMDEYDDDEDEGEDFAVNVNKVSQNANSNKRTSYKCKKCSVTFKNKDEYYVHQREKHIKREKLLECKLCPFVTEYKHHHEYHIKNHFKMKPFKCSYSNCKYSCNNQSMLNSHVKSHKSFYQFHCKNCNYATKYMHSFKLHLRKNNHEKGITLNEDGSVNNDIIIDIHGTRRGPKRKSRKLDENALQNINNNNCITETIKKTIHHESETEFNNNVTMSSNNGSSRSNSPISSVNYNNNNNNDSYYLNTKLFVYSHMAMMNEKTPEIWAKDTNTLVDNFKHFGKASTPEVVDLSESVEEPKDMQVDIETPLDLSKSVETKPQHIIQPINIPTNDTGSDQMPAPSNGNQKQTDPNPALIKIENRTKNSADMIRIVGKNNFNISNGNMFKNKNKIKLCKNTEKSLKNALQKGVKIENDQPNVNSNDDIKTTDNVNTHVNTINLNNKVEETKIEVNEHCDKTEKNNNEGDVETISSENCTNKVLSQDENKSNEKITALSEASKQAISTNKNRRRKGKAYKLQINSVDDLADTNTDEEVKEEEVPCRNSSPKVDKITPTMPEEVAHKEPTLPSTYEVMQMDYLKQIQNQYFKTFQQNKCLENCAVPLLPPSVQQNSILSNLNNNVNSSQLYDCKSQFLSYQQAGHDFVGSHLKNLERINTHLLQNGLTTRRKEGLKPIDNILSKKTDNVFNTFVNKRNDLNHNTNNNNNRLWYKCELCDIQYLDELIYSIHMRYHNVDHPYKCNLCGLQTNNKFQFNLHIIQTPH</sequence>
<protein>
    <recommendedName>
        <fullName evidence="7">C2H2-type domain-containing protein</fullName>
    </recommendedName>
</protein>
<keyword evidence="8" id="KW-1185">Reference proteome</keyword>
<feature type="compositionally biased region" description="Basic and acidic residues" evidence="6">
    <location>
        <begin position="322"/>
        <end position="331"/>
    </location>
</feature>
<dbReference type="SMART" id="SM00355">
    <property type="entry name" value="ZnF_C2H2"/>
    <property type="match status" value="7"/>
</dbReference>
<feature type="compositionally biased region" description="Polar residues" evidence="6">
    <location>
        <begin position="231"/>
        <end position="321"/>
    </location>
</feature>
<dbReference type="PANTHER" id="PTHR24403:SF67">
    <property type="entry name" value="FI01116P-RELATED"/>
    <property type="match status" value="1"/>
</dbReference>
<evidence type="ECO:0000256" key="3">
    <source>
        <dbReference type="ARBA" id="ARBA00022771"/>
    </source>
</evidence>
<evidence type="ECO:0000256" key="4">
    <source>
        <dbReference type="ARBA" id="ARBA00022833"/>
    </source>
</evidence>
<dbReference type="PANTHER" id="PTHR24403">
    <property type="entry name" value="ZINC FINGER PROTEIN"/>
    <property type="match status" value="1"/>
</dbReference>
<dbReference type="RefSeq" id="XP_008475193.1">
    <property type="nucleotide sequence ID" value="XM_008476971.3"/>
</dbReference>
<dbReference type="GO" id="GO:0045944">
    <property type="term" value="P:positive regulation of transcription by RNA polymerase II"/>
    <property type="evidence" value="ECO:0007669"/>
    <property type="project" value="TreeGrafter"/>
</dbReference>
<feature type="compositionally biased region" description="Low complexity" evidence="6">
    <location>
        <begin position="647"/>
        <end position="664"/>
    </location>
</feature>
<keyword evidence="4" id="KW-0862">Zinc</keyword>
<feature type="domain" description="C2H2-type" evidence="7">
    <location>
        <begin position="373"/>
        <end position="401"/>
    </location>
</feature>
<dbReference type="CTD" id="15120"/>
<dbReference type="KEGG" id="dci:103512215"/>
<feature type="region of interest" description="Disordered" evidence="6">
    <location>
        <begin position="636"/>
        <end position="664"/>
    </location>
</feature>
<dbReference type="GO" id="GO:0005634">
    <property type="term" value="C:nucleus"/>
    <property type="evidence" value="ECO:0007669"/>
    <property type="project" value="TreeGrafter"/>
</dbReference>
<dbReference type="STRING" id="121845.A0A1S3D7J9"/>
<dbReference type="InterPro" id="IPR050688">
    <property type="entry name" value="Zinc_finger/UBP_domain"/>
</dbReference>
<dbReference type="SUPFAM" id="SSF57667">
    <property type="entry name" value="beta-beta-alpha zinc fingers"/>
    <property type="match status" value="1"/>
</dbReference>
<feature type="compositionally biased region" description="Low complexity" evidence="6">
    <location>
        <begin position="191"/>
        <end position="203"/>
    </location>
</feature>
<feature type="compositionally biased region" description="Polar residues" evidence="6">
    <location>
        <begin position="757"/>
        <end position="781"/>
    </location>
</feature>
<proteinExistence type="predicted"/>
<reference evidence="9" key="1">
    <citation type="submission" date="2025-08" db="UniProtKB">
        <authorList>
            <consortium name="RefSeq"/>
        </authorList>
    </citation>
    <scope>IDENTIFICATION</scope>
</reference>
<feature type="compositionally biased region" description="Basic and acidic residues" evidence="6">
    <location>
        <begin position="56"/>
        <end position="70"/>
    </location>
</feature>
<dbReference type="Gene3D" id="3.30.160.60">
    <property type="entry name" value="Classic Zinc Finger"/>
    <property type="match status" value="3"/>
</dbReference>
<evidence type="ECO:0000313" key="9">
    <source>
        <dbReference type="RefSeq" id="XP_008475193.1"/>
    </source>
</evidence>
<feature type="region of interest" description="Disordered" evidence="6">
    <location>
        <begin position="397"/>
        <end position="430"/>
    </location>
</feature>
<feature type="compositionally biased region" description="Low complexity" evidence="6">
    <location>
        <begin position="74"/>
        <end position="85"/>
    </location>
</feature>
<dbReference type="PaxDb" id="121845-A0A1S3D7J9"/>
<evidence type="ECO:0000256" key="2">
    <source>
        <dbReference type="ARBA" id="ARBA00022737"/>
    </source>
</evidence>
<dbReference type="Proteomes" id="UP000079169">
    <property type="component" value="Unplaced"/>
</dbReference>
<feature type="domain" description="C2H2-type" evidence="7">
    <location>
        <begin position="464"/>
        <end position="492"/>
    </location>
</feature>
<feature type="region of interest" description="Disordered" evidence="6">
    <location>
        <begin position="36"/>
        <end position="179"/>
    </location>
</feature>
<feature type="compositionally biased region" description="Polar residues" evidence="6">
    <location>
        <begin position="118"/>
        <end position="132"/>
    </location>
</feature>
<feature type="compositionally biased region" description="Basic and acidic residues" evidence="6">
    <location>
        <begin position="162"/>
        <end position="176"/>
    </location>
</feature>
<dbReference type="AlphaFoldDB" id="A0A1S3D7J9"/>
<dbReference type="PROSITE" id="PS00028">
    <property type="entry name" value="ZINC_FINGER_C2H2_1"/>
    <property type="match status" value="3"/>
</dbReference>
<evidence type="ECO:0000256" key="1">
    <source>
        <dbReference type="ARBA" id="ARBA00022723"/>
    </source>
</evidence>
<keyword evidence="1" id="KW-0479">Metal-binding</keyword>